<dbReference type="Gene3D" id="3.30.200.20">
    <property type="entry name" value="Phosphorylase Kinase, domain 1"/>
    <property type="match status" value="1"/>
</dbReference>
<feature type="region of interest" description="Disordered" evidence="6">
    <location>
        <begin position="1"/>
        <end position="22"/>
    </location>
</feature>
<dbReference type="AlphaFoldDB" id="A0A5C8ZST4"/>
<dbReference type="Proteomes" id="UP000321039">
    <property type="component" value="Unassembled WGS sequence"/>
</dbReference>
<dbReference type="Gene3D" id="1.10.510.10">
    <property type="entry name" value="Transferase(Phosphotransferase) domain 1"/>
    <property type="match status" value="1"/>
</dbReference>
<evidence type="ECO:0000256" key="2">
    <source>
        <dbReference type="ARBA" id="ARBA00022741"/>
    </source>
</evidence>
<evidence type="ECO:0000256" key="5">
    <source>
        <dbReference type="PROSITE-ProRule" id="PRU10141"/>
    </source>
</evidence>
<sequence length="654" mass="70914">MGEQDNNKPGEEPTVAGGDATEVSASEIAATEYVDQGAVTATATATGFDRAAELAKAAQSQQGRLLKGRFVLEDVLGRGGMGLVYKARDLRKVEAEDRNPYIAVKVLGQQFKEHPQAFVSLQQEAVKSQKLAHPNIVTVHDFDRDGDTIYMTMELLKGDPLDALIKLEAPFSKEVALRYFRDLCAGLEYAHKRDLVHSDFKPGNIFVTTGGTVKILDFGIARAANKNALSHDFDAGELGALTPAYATEEMVRGEPPSFSDDIYALACVLYVMLTGEHPYQRKSAADARKAKLKAARPECLNNAEWQALSAALSLDKAKRPATIAAFRDALIPPRRGSAIKGLAALGLVVVVGGGWLGWQQYRAGQAQAEAVQQRLETAQDCFFNGDYACAAENALVARNLAPDNPEAARLLEVARKEQAERDAEVLVETRIEEARTCLDAQDFACARIKAQEVLALQPGEPRATSLLESASRGSRQLKIGGFLQRGNECLAAGRLDCAQEALSDAEAAGASAAELFPLRQQVEAQQAQLAADRAALDEQLSALRSRAEDCYRQRDYDCVEQAADDVLALDGTNTRAVELKQAVATAREQQRFNQQTADTFLKAARDCLERKNYSCTIAKSESALAIVPGYAPARSLINQAQQAQQQAKRNISIE</sequence>
<gene>
    <name evidence="8" type="ORF">FV139_17265</name>
</gene>
<evidence type="ECO:0000256" key="6">
    <source>
        <dbReference type="SAM" id="MobiDB-lite"/>
    </source>
</evidence>
<keyword evidence="9" id="KW-1185">Reference proteome</keyword>
<evidence type="ECO:0000256" key="4">
    <source>
        <dbReference type="ARBA" id="ARBA00022840"/>
    </source>
</evidence>
<dbReference type="EMBL" id="VRZA01000007">
    <property type="protein sequence ID" value="TXS90730.1"/>
    <property type="molecule type" value="Genomic_DNA"/>
</dbReference>
<reference evidence="8 9" key="1">
    <citation type="submission" date="2019-08" db="EMBL/GenBank/DDBJ databases">
        <title>Parahaliea maris sp. nov., isolated from the surface seawater.</title>
        <authorList>
            <person name="Liu Y."/>
        </authorList>
    </citation>
    <scope>NUCLEOTIDE SEQUENCE [LARGE SCALE GENOMIC DNA]</scope>
    <source>
        <strain evidence="8 9">HSLHS9</strain>
    </source>
</reference>
<evidence type="ECO:0000256" key="1">
    <source>
        <dbReference type="ARBA" id="ARBA00022679"/>
    </source>
</evidence>
<evidence type="ECO:0000313" key="8">
    <source>
        <dbReference type="EMBL" id="TXS90730.1"/>
    </source>
</evidence>
<comment type="caution">
    <text evidence="8">The sequence shown here is derived from an EMBL/GenBank/DDBJ whole genome shotgun (WGS) entry which is preliminary data.</text>
</comment>
<name>A0A5C8ZST4_9GAMM</name>
<dbReference type="InterPro" id="IPR017441">
    <property type="entry name" value="Protein_kinase_ATP_BS"/>
</dbReference>
<organism evidence="8 9">
    <name type="scientific">Parahaliea maris</name>
    <dbReference type="NCBI Taxonomy" id="2716870"/>
    <lineage>
        <taxon>Bacteria</taxon>
        <taxon>Pseudomonadati</taxon>
        <taxon>Pseudomonadota</taxon>
        <taxon>Gammaproteobacteria</taxon>
        <taxon>Cellvibrionales</taxon>
        <taxon>Halieaceae</taxon>
        <taxon>Parahaliea</taxon>
    </lineage>
</organism>
<dbReference type="RefSeq" id="WP_148069728.1">
    <property type="nucleotide sequence ID" value="NZ_VRZA01000007.1"/>
</dbReference>
<dbReference type="PROSITE" id="PS00108">
    <property type="entry name" value="PROTEIN_KINASE_ST"/>
    <property type="match status" value="1"/>
</dbReference>
<feature type="binding site" evidence="5">
    <location>
        <position position="105"/>
    </location>
    <ligand>
        <name>ATP</name>
        <dbReference type="ChEBI" id="CHEBI:30616"/>
    </ligand>
</feature>
<keyword evidence="8" id="KW-0723">Serine/threonine-protein kinase</keyword>
<keyword evidence="1" id="KW-0808">Transferase</keyword>
<dbReference type="GO" id="GO:0005524">
    <property type="term" value="F:ATP binding"/>
    <property type="evidence" value="ECO:0007669"/>
    <property type="project" value="UniProtKB-UniRule"/>
</dbReference>
<dbReference type="InterPro" id="IPR000719">
    <property type="entry name" value="Prot_kinase_dom"/>
</dbReference>
<dbReference type="CDD" id="cd14014">
    <property type="entry name" value="STKc_PknB_like"/>
    <property type="match status" value="1"/>
</dbReference>
<evidence type="ECO:0000256" key="3">
    <source>
        <dbReference type="ARBA" id="ARBA00022777"/>
    </source>
</evidence>
<dbReference type="InterPro" id="IPR008271">
    <property type="entry name" value="Ser/Thr_kinase_AS"/>
</dbReference>
<proteinExistence type="predicted"/>
<dbReference type="PANTHER" id="PTHR43289">
    <property type="entry name" value="MITOGEN-ACTIVATED PROTEIN KINASE KINASE KINASE 20-RELATED"/>
    <property type="match status" value="1"/>
</dbReference>
<dbReference type="GO" id="GO:0004674">
    <property type="term" value="F:protein serine/threonine kinase activity"/>
    <property type="evidence" value="ECO:0007669"/>
    <property type="project" value="UniProtKB-KW"/>
</dbReference>
<dbReference type="InterPro" id="IPR011009">
    <property type="entry name" value="Kinase-like_dom_sf"/>
</dbReference>
<evidence type="ECO:0000259" key="7">
    <source>
        <dbReference type="PROSITE" id="PS50011"/>
    </source>
</evidence>
<dbReference type="SUPFAM" id="SSF56112">
    <property type="entry name" value="Protein kinase-like (PK-like)"/>
    <property type="match status" value="1"/>
</dbReference>
<protein>
    <submittedName>
        <fullName evidence="8">Serine/threonine protein kinase</fullName>
    </submittedName>
</protein>
<dbReference type="Pfam" id="PF00069">
    <property type="entry name" value="Pkinase"/>
    <property type="match status" value="1"/>
</dbReference>
<feature type="domain" description="Protein kinase" evidence="7">
    <location>
        <begin position="70"/>
        <end position="331"/>
    </location>
</feature>
<evidence type="ECO:0000313" key="9">
    <source>
        <dbReference type="Proteomes" id="UP000321039"/>
    </source>
</evidence>
<keyword evidence="3 8" id="KW-0418">Kinase</keyword>
<keyword evidence="2 5" id="KW-0547">Nucleotide-binding</keyword>
<dbReference type="PROSITE" id="PS00107">
    <property type="entry name" value="PROTEIN_KINASE_ATP"/>
    <property type="match status" value="1"/>
</dbReference>
<accession>A0A5C8ZST4</accession>
<dbReference type="PROSITE" id="PS50011">
    <property type="entry name" value="PROTEIN_KINASE_DOM"/>
    <property type="match status" value="1"/>
</dbReference>
<feature type="compositionally biased region" description="Basic and acidic residues" evidence="6">
    <location>
        <begin position="1"/>
        <end position="11"/>
    </location>
</feature>
<keyword evidence="4 5" id="KW-0067">ATP-binding</keyword>
<dbReference type="PANTHER" id="PTHR43289:SF6">
    <property type="entry name" value="SERINE_THREONINE-PROTEIN KINASE NEKL-3"/>
    <property type="match status" value="1"/>
</dbReference>